<evidence type="ECO:0000313" key="2">
    <source>
        <dbReference type="Proteomes" id="UP000216113"/>
    </source>
</evidence>
<dbReference type="AlphaFoldDB" id="A0A266LX18"/>
<evidence type="ECO:0000313" key="1">
    <source>
        <dbReference type="EMBL" id="OZY42200.1"/>
    </source>
</evidence>
<dbReference type="InterPro" id="IPR010982">
    <property type="entry name" value="Lambda_DNA-bd_dom_sf"/>
</dbReference>
<dbReference type="SUPFAM" id="SSF47413">
    <property type="entry name" value="lambda repressor-like DNA-binding domains"/>
    <property type="match status" value="1"/>
</dbReference>
<dbReference type="GO" id="GO:0003677">
    <property type="term" value="F:DNA binding"/>
    <property type="evidence" value="ECO:0007669"/>
    <property type="project" value="InterPro"/>
</dbReference>
<dbReference type="Gene3D" id="1.10.260.40">
    <property type="entry name" value="lambda repressor-like DNA-binding domains"/>
    <property type="match status" value="1"/>
</dbReference>
<reference evidence="1 2" key="1">
    <citation type="submission" date="2017-08" db="EMBL/GenBank/DDBJ databases">
        <title>Genomic and metabolic characterisation of spoilage-associated Pseudomonas species.</title>
        <authorList>
            <person name="Stanborough T."/>
            <person name="Fegan N."/>
            <person name="Powell S.M."/>
            <person name="Singh T."/>
            <person name="Tamplin M.L."/>
            <person name="Chandry P.S."/>
        </authorList>
    </citation>
    <scope>NUCLEOTIDE SEQUENCE [LARGE SCALE GENOMIC DNA]</scope>
    <source>
        <strain evidence="1 2">F1820</strain>
    </source>
</reference>
<organism evidence="1 2">
    <name type="scientific">Pseudomonas fragi</name>
    <dbReference type="NCBI Taxonomy" id="296"/>
    <lineage>
        <taxon>Bacteria</taxon>
        <taxon>Pseudomonadati</taxon>
        <taxon>Pseudomonadota</taxon>
        <taxon>Gammaproteobacteria</taxon>
        <taxon>Pseudomonadales</taxon>
        <taxon>Pseudomonadaceae</taxon>
        <taxon>Pseudomonas</taxon>
    </lineage>
</organism>
<accession>A0A266LX18</accession>
<protein>
    <recommendedName>
        <fullName evidence="3">Regulatory protein</fullName>
    </recommendedName>
</protein>
<sequence>MRPLKKSIDDAGGVPDVAAACQVSPRAVYKWLSAESLPRTEYTGETDYAKRIADLATAKGKPFEADWLLVEAHPNKSQKTAA</sequence>
<evidence type="ECO:0008006" key="3">
    <source>
        <dbReference type="Google" id="ProtNLM"/>
    </source>
</evidence>
<gene>
    <name evidence="1" type="ORF">CJF43_07245</name>
</gene>
<comment type="caution">
    <text evidence="1">The sequence shown here is derived from an EMBL/GenBank/DDBJ whole genome shotgun (WGS) entry which is preliminary data.</text>
</comment>
<dbReference type="Proteomes" id="UP000216113">
    <property type="component" value="Unassembled WGS sequence"/>
</dbReference>
<name>A0A266LX18_PSEFR</name>
<proteinExistence type="predicted"/>
<dbReference type="EMBL" id="NQKL01000005">
    <property type="protein sequence ID" value="OZY42200.1"/>
    <property type="molecule type" value="Genomic_DNA"/>
</dbReference>